<accession>A0AAV3RPS4</accession>
<organism evidence="2 3">
    <name type="scientific">Lithospermum erythrorhizon</name>
    <name type="common">Purple gromwell</name>
    <name type="synonym">Lithospermum officinale var. erythrorhizon</name>
    <dbReference type="NCBI Taxonomy" id="34254"/>
    <lineage>
        <taxon>Eukaryota</taxon>
        <taxon>Viridiplantae</taxon>
        <taxon>Streptophyta</taxon>
        <taxon>Embryophyta</taxon>
        <taxon>Tracheophyta</taxon>
        <taxon>Spermatophyta</taxon>
        <taxon>Magnoliopsida</taxon>
        <taxon>eudicotyledons</taxon>
        <taxon>Gunneridae</taxon>
        <taxon>Pentapetalae</taxon>
        <taxon>asterids</taxon>
        <taxon>lamiids</taxon>
        <taxon>Boraginales</taxon>
        <taxon>Boraginaceae</taxon>
        <taxon>Boraginoideae</taxon>
        <taxon>Lithospermeae</taxon>
        <taxon>Lithospermum</taxon>
    </lineage>
</organism>
<gene>
    <name evidence="2" type="ORF">LIER_30505</name>
</gene>
<dbReference type="AlphaFoldDB" id="A0AAV3RPS4"/>
<dbReference type="EMBL" id="BAABME010010953">
    <property type="protein sequence ID" value="GAA0183014.1"/>
    <property type="molecule type" value="Genomic_DNA"/>
</dbReference>
<protein>
    <submittedName>
        <fullName evidence="2">Uncharacterized protein</fullName>
    </submittedName>
</protein>
<comment type="caution">
    <text evidence="2">The sequence shown here is derived from an EMBL/GenBank/DDBJ whole genome shotgun (WGS) entry which is preliminary data.</text>
</comment>
<feature type="region of interest" description="Disordered" evidence="1">
    <location>
        <begin position="90"/>
        <end position="109"/>
    </location>
</feature>
<name>A0AAV3RPS4_LITER</name>
<keyword evidence="3" id="KW-1185">Reference proteome</keyword>
<reference evidence="2 3" key="1">
    <citation type="submission" date="2024-01" db="EMBL/GenBank/DDBJ databases">
        <title>The complete chloroplast genome sequence of Lithospermum erythrorhizon: insights into the phylogenetic relationship among Boraginaceae species and the maternal lineages of purple gromwells.</title>
        <authorList>
            <person name="Okada T."/>
            <person name="Watanabe K."/>
        </authorList>
    </citation>
    <scope>NUCLEOTIDE SEQUENCE [LARGE SCALE GENOMIC DNA]</scope>
</reference>
<evidence type="ECO:0000313" key="2">
    <source>
        <dbReference type="EMBL" id="GAA0183014.1"/>
    </source>
</evidence>
<sequence>MELSIAVNKNQNFVVQDVRRTKDKFEVKKDGKDLTKDDELESHFAGVKYYIRKNKEFDELSKEDARPNTQKIKGSKEEDIKVPLIRVTSKNDEEKTPVSPTGPKGLNFPITRIKKMSSTSNPLEGFVAPVDGQAIEHGEVETLPKYAMVGSKSYDLLVKAGYDPKNDESMGKLPPELTGEKVHGLNETQKMLKDRGYDIKSSHTGLAFALPPPVRIAIKRANNNYISEEEDFEGRDEKAYQLHKASRVVCQWRGKPNAILTEQEEKRFVELLHEF</sequence>
<dbReference type="Proteomes" id="UP001454036">
    <property type="component" value="Unassembled WGS sequence"/>
</dbReference>
<evidence type="ECO:0000313" key="3">
    <source>
        <dbReference type="Proteomes" id="UP001454036"/>
    </source>
</evidence>
<proteinExistence type="predicted"/>
<evidence type="ECO:0000256" key="1">
    <source>
        <dbReference type="SAM" id="MobiDB-lite"/>
    </source>
</evidence>